<dbReference type="EMBL" id="JAGKQM010000017">
    <property type="protein sequence ID" value="KAH0866860.1"/>
    <property type="molecule type" value="Genomic_DNA"/>
</dbReference>
<organism evidence="1 2">
    <name type="scientific">Brassica napus</name>
    <name type="common">Rape</name>
    <dbReference type="NCBI Taxonomy" id="3708"/>
    <lineage>
        <taxon>Eukaryota</taxon>
        <taxon>Viridiplantae</taxon>
        <taxon>Streptophyta</taxon>
        <taxon>Embryophyta</taxon>
        <taxon>Tracheophyta</taxon>
        <taxon>Spermatophyta</taxon>
        <taxon>Magnoliopsida</taxon>
        <taxon>eudicotyledons</taxon>
        <taxon>Gunneridae</taxon>
        <taxon>Pentapetalae</taxon>
        <taxon>rosids</taxon>
        <taxon>malvids</taxon>
        <taxon>Brassicales</taxon>
        <taxon>Brassicaceae</taxon>
        <taxon>Brassiceae</taxon>
        <taxon>Brassica</taxon>
    </lineage>
</organism>
<protein>
    <submittedName>
        <fullName evidence="1">Uncharacterized protein</fullName>
    </submittedName>
</protein>
<proteinExistence type="predicted"/>
<accession>A0ABQ7YFC3</accession>
<evidence type="ECO:0000313" key="1">
    <source>
        <dbReference type="EMBL" id="KAH0866860.1"/>
    </source>
</evidence>
<evidence type="ECO:0000313" key="2">
    <source>
        <dbReference type="Proteomes" id="UP000824890"/>
    </source>
</evidence>
<reference evidence="1 2" key="1">
    <citation type="submission" date="2021-05" db="EMBL/GenBank/DDBJ databases">
        <title>Genome Assembly of Synthetic Allotetraploid Brassica napus Reveals Homoeologous Exchanges between Subgenomes.</title>
        <authorList>
            <person name="Davis J.T."/>
        </authorList>
    </citation>
    <scope>NUCLEOTIDE SEQUENCE [LARGE SCALE GENOMIC DNA]</scope>
    <source>
        <strain evidence="2">cv. Da-Ae</strain>
        <tissue evidence="1">Seedling</tissue>
    </source>
</reference>
<gene>
    <name evidence="1" type="ORF">HID58_073882</name>
</gene>
<name>A0ABQ7YFC3_BRANA</name>
<feature type="non-terminal residue" evidence="1">
    <location>
        <position position="1"/>
    </location>
</feature>
<dbReference type="Proteomes" id="UP000824890">
    <property type="component" value="Unassembled WGS sequence"/>
</dbReference>
<keyword evidence="2" id="KW-1185">Reference proteome</keyword>
<comment type="caution">
    <text evidence="1">The sequence shown here is derived from an EMBL/GenBank/DDBJ whole genome shotgun (WGS) entry which is preliminary data.</text>
</comment>
<sequence length="436" mass="48523">VKLFHIRKYGRFSLSEVFHFMEGSSVPGTELEGPGAFLYRGPEGLGPAWRLEEMIPGRGITCALKSTGVAHSQQAPLRQDPVPSVLLAWVPLKPEFVLNPGEDRFLRVTSPSLSPTFRFFLPSAPEMRTEAGLSPDSSSIGSTVRSSRLRVDPTKSMDSFDCSLDLTAKEKNPKAISFTGRGSRYPPIGPPSVIGAEEVSFWRKKYELPDDVAIRVPDPENRVSDFGVDEVPVYEGYFPSGFRDHIPSLVAKISETLGISPGQLDPPAWRTLIALQNLGVLNGLGIGVAEVMCSYSVSPLSGTEWRYYHLRPRGKEPPVREILKKERKRLPDFEGNWTEKFAFMHLPVFSSIWRLEDFPRVDYSSGKDTIEQVLKLPLERRQIPFLLSKAALKRCSIRGEMSGSKGDEALAEYKKALEVMSARKAAPKRVAPTEDC</sequence>